<dbReference type="EMBL" id="CAAALY010048070">
    <property type="protein sequence ID" value="VEL20805.1"/>
    <property type="molecule type" value="Genomic_DNA"/>
</dbReference>
<evidence type="ECO:0000313" key="3">
    <source>
        <dbReference type="Proteomes" id="UP000784294"/>
    </source>
</evidence>
<name>A0A3S5AI17_9PLAT</name>
<protein>
    <submittedName>
        <fullName evidence="2">Uncharacterized protein</fullName>
    </submittedName>
</protein>
<organism evidence="2 3">
    <name type="scientific">Protopolystoma xenopodis</name>
    <dbReference type="NCBI Taxonomy" id="117903"/>
    <lineage>
        <taxon>Eukaryota</taxon>
        <taxon>Metazoa</taxon>
        <taxon>Spiralia</taxon>
        <taxon>Lophotrochozoa</taxon>
        <taxon>Platyhelminthes</taxon>
        <taxon>Monogenea</taxon>
        <taxon>Polyopisthocotylea</taxon>
        <taxon>Polystomatidea</taxon>
        <taxon>Polystomatidae</taxon>
        <taxon>Protopolystoma</taxon>
    </lineage>
</organism>
<evidence type="ECO:0000313" key="2">
    <source>
        <dbReference type="EMBL" id="VEL20805.1"/>
    </source>
</evidence>
<reference evidence="2" key="1">
    <citation type="submission" date="2018-11" db="EMBL/GenBank/DDBJ databases">
        <authorList>
            <consortium name="Pathogen Informatics"/>
        </authorList>
    </citation>
    <scope>NUCLEOTIDE SEQUENCE</scope>
</reference>
<accession>A0A3S5AI17</accession>
<feature type="compositionally biased region" description="Polar residues" evidence="1">
    <location>
        <begin position="33"/>
        <end position="44"/>
    </location>
</feature>
<sequence length="95" mass="10714">MVSCSDDVRHMTDESSTTIHRGRRVVCRGPNRANLQPQLQGNTPLPQPPVEPTYESLPLASSNEMKGTPKGLLWRNCLVKMRNHLQIYAILDLFS</sequence>
<feature type="region of interest" description="Disordered" evidence="1">
    <location>
        <begin position="1"/>
        <end position="20"/>
    </location>
</feature>
<gene>
    <name evidence="2" type="ORF">PXEA_LOCUS14245</name>
</gene>
<comment type="caution">
    <text evidence="2">The sequence shown here is derived from an EMBL/GenBank/DDBJ whole genome shotgun (WGS) entry which is preliminary data.</text>
</comment>
<dbReference type="Proteomes" id="UP000784294">
    <property type="component" value="Unassembled WGS sequence"/>
</dbReference>
<evidence type="ECO:0000256" key="1">
    <source>
        <dbReference type="SAM" id="MobiDB-lite"/>
    </source>
</evidence>
<proteinExistence type="predicted"/>
<feature type="region of interest" description="Disordered" evidence="1">
    <location>
        <begin position="31"/>
        <end position="62"/>
    </location>
</feature>
<dbReference type="AlphaFoldDB" id="A0A3S5AI17"/>
<keyword evidence="3" id="KW-1185">Reference proteome</keyword>
<feature type="compositionally biased region" description="Basic and acidic residues" evidence="1">
    <location>
        <begin position="1"/>
        <end position="13"/>
    </location>
</feature>